<gene>
    <name evidence="1" type="ORF">F383_10828</name>
</gene>
<name>A0A0B0NAT0_GOSAR</name>
<organism evidence="1 2">
    <name type="scientific">Gossypium arboreum</name>
    <name type="common">Tree cotton</name>
    <name type="synonym">Gossypium nanking</name>
    <dbReference type="NCBI Taxonomy" id="29729"/>
    <lineage>
        <taxon>Eukaryota</taxon>
        <taxon>Viridiplantae</taxon>
        <taxon>Streptophyta</taxon>
        <taxon>Embryophyta</taxon>
        <taxon>Tracheophyta</taxon>
        <taxon>Spermatophyta</taxon>
        <taxon>Magnoliopsida</taxon>
        <taxon>eudicotyledons</taxon>
        <taxon>Gunneridae</taxon>
        <taxon>Pentapetalae</taxon>
        <taxon>rosids</taxon>
        <taxon>malvids</taxon>
        <taxon>Malvales</taxon>
        <taxon>Malvaceae</taxon>
        <taxon>Malvoideae</taxon>
        <taxon>Gossypium</taxon>
    </lineage>
</organism>
<reference evidence="2" key="1">
    <citation type="submission" date="2014-09" db="EMBL/GenBank/DDBJ databases">
        <authorList>
            <person name="Mudge J."/>
            <person name="Ramaraj T."/>
            <person name="Lindquist I.E."/>
            <person name="Bharti A.K."/>
            <person name="Sundararajan A."/>
            <person name="Cameron C.T."/>
            <person name="Woodward J.E."/>
            <person name="May G.D."/>
            <person name="Brubaker C."/>
            <person name="Broadhvest J."/>
            <person name="Wilkins T.A."/>
        </authorList>
    </citation>
    <scope>NUCLEOTIDE SEQUENCE</scope>
    <source>
        <strain evidence="2">cv. AKA8401</strain>
    </source>
</reference>
<evidence type="ECO:0000313" key="2">
    <source>
        <dbReference type="Proteomes" id="UP000032142"/>
    </source>
</evidence>
<dbReference type="EMBL" id="JRRC01516461">
    <property type="protein sequence ID" value="KHG08934.1"/>
    <property type="molecule type" value="Genomic_DNA"/>
</dbReference>
<sequence>MAVWHKSIYLTGLARPSTRPGTWVCKATLKGTQPGT</sequence>
<comment type="caution">
    <text evidence="1">The sequence shown here is derived from an EMBL/GenBank/DDBJ whole genome shotgun (WGS) entry which is preliminary data.</text>
</comment>
<dbReference type="AlphaFoldDB" id="A0A0B0NAT0"/>
<accession>A0A0B0NAT0</accession>
<proteinExistence type="predicted"/>
<evidence type="ECO:0000313" key="1">
    <source>
        <dbReference type="EMBL" id="KHG08934.1"/>
    </source>
</evidence>
<keyword evidence="2" id="KW-1185">Reference proteome</keyword>
<protein>
    <submittedName>
        <fullName evidence="1">Uncharacterized protein</fullName>
    </submittedName>
</protein>
<dbReference type="Proteomes" id="UP000032142">
    <property type="component" value="Unassembled WGS sequence"/>
</dbReference>